<sequence length="289" mass="32304">MLNHNMKRQYIGIVVLFVLMLWGAGLANAAPKVLVIKDADVKAETEVFEILQEAFPMEVNVIAWNQLEAEDLTTYNALIVGSRFSEKTINGLSAYGSKIVQAVRENGLGFLSLNNYIFFKDGTTPEKWTQVQLRSVLPRHSDDPREPIYQKLYRIFDEHLATAPFNIANPGKTEFIDFLGANYRAVPPRTIYANPIQLGKTLETILPDYLNTAALPAFGYIGNVNYEHWQVIIEAEFRGTPQAVMLAALDGKGRVALSTLFLDHDAAAAKNEAAKNIYLEVVKWITNAN</sequence>
<accession>A0A081C8Z3</accession>
<evidence type="ECO:0000313" key="1">
    <source>
        <dbReference type="EMBL" id="GAK61048.1"/>
    </source>
</evidence>
<protein>
    <submittedName>
        <fullName evidence="1">Uncharacterized protein</fullName>
    </submittedName>
</protein>
<dbReference type="EMBL" id="DF820476">
    <property type="protein sequence ID" value="GAK61048.1"/>
    <property type="molecule type" value="Genomic_DNA"/>
</dbReference>
<name>A0A081C8Z3_VECG1</name>
<dbReference type="AlphaFoldDB" id="A0A081C8Z3"/>
<dbReference type="STRING" id="1499967.U27_00946"/>
<organism evidence="1">
    <name type="scientific">Vecturithrix granuli</name>
    <dbReference type="NCBI Taxonomy" id="1499967"/>
    <lineage>
        <taxon>Bacteria</taxon>
        <taxon>Candidatus Moduliflexota</taxon>
        <taxon>Candidatus Vecturitrichia</taxon>
        <taxon>Candidatus Vecturitrichales</taxon>
        <taxon>Candidatus Vecturitrichaceae</taxon>
        <taxon>Candidatus Vecturithrix</taxon>
    </lineage>
</organism>
<keyword evidence="2" id="KW-1185">Reference proteome</keyword>
<gene>
    <name evidence="1" type="ORF">U27_00946</name>
</gene>
<proteinExistence type="predicted"/>
<dbReference type="InterPro" id="IPR029062">
    <property type="entry name" value="Class_I_gatase-like"/>
</dbReference>
<reference evidence="1" key="1">
    <citation type="journal article" date="2015" name="PeerJ">
        <title>First genomic representation of candidate bacterial phylum KSB3 points to enhanced environmental sensing as a trigger of wastewater bulking.</title>
        <authorList>
            <person name="Sekiguchi Y."/>
            <person name="Ohashi A."/>
            <person name="Parks D.H."/>
            <person name="Yamauchi T."/>
            <person name="Tyson G.W."/>
            <person name="Hugenholtz P."/>
        </authorList>
    </citation>
    <scope>NUCLEOTIDE SEQUENCE [LARGE SCALE GENOMIC DNA]</scope>
</reference>
<dbReference type="SUPFAM" id="SSF52317">
    <property type="entry name" value="Class I glutamine amidotransferase-like"/>
    <property type="match status" value="1"/>
</dbReference>
<dbReference type="Proteomes" id="UP000030661">
    <property type="component" value="Unassembled WGS sequence"/>
</dbReference>
<evidence type="ECO:0000313" key="2">
    <source>
        <dbReference type="Proteomes" id="UP000030661"/>
    </source>
</evidence>
<dbReference type="HOGENOM" id="CLU_961935_0_0_0"/>